<feature type="compositionally biased region" description="Low complexity" evidence="1">
    <location>
        <begin position="98"/>
        <end position="109"/>
    </location>
</feature>
<accession>A0ABS8E3D8</accession>
<feature type="region of interest" description="Disordered" evidence="1">
    <location>
        <begin position="14"/>
        <end position="41"/>
    </location>
</feature>
<evidence type="ECO:0008006" key="4">
    <source>
        <dbReference type="Google" id="ProtNLM"/>
    </source>
</evidence>
<feature type="compositionally biased region" description="Basic and acidic residues" evidence="1">
    <location>
        <begin position="32"/>
        <end position="41"/>
    </location>
</feature>
<name>A0ABS8E3D8_9ACTN</name>
<gene>
    <name evidence="2" type="ORF">K7B10_12570</name>
</gene>
<reference evidence="2 3" key="1">
    <citation type="submission" date="2021-08" db="EMBL/GenBank/DDBJ databases">
        <title>Genomic Architecture of Streptomyces flavotricini NGL1 and Streptomyces erythrochromogenes HMS4 With Differential Plant Beneficial attributes and laccase production capabilities.</title>
        <authorList>
            <person name="Salwan R."/>
            <person name="Kaur R."/>
            <person name="Sharma V."/>
        </authorList>
    </citation>
    <scope>NUCLEOTIDE SEQUENCE [LARGE SCALE GENOMIC DNA]</scope>
    <source>
        <strain evidence="2 3">NGL1</strain>
    </source>
</reference>
<organism evidence="2 3">
    <name type="scientific">Streptomyces flavotricini</name>
    <dbReference type="NCBI Taxonomy" id="66888"/>
    <lineage>
        <taxon>Bacteria</taxon>
        <taxon>Bacillati</taxon>
        <taxon>Actinomycetota</taxon>
        <taxon>Actinomycetes</taxon>
        <taxon>Kitasatosporales</taxon>
        <taxon>Streptomycetaceae</taxon>
        <taxon>Streptomyces</taxon>
    </lineage>
</organism>
<dbReference type="EMBL" id="JAINUL010000001">
    <property type="protein sequence ID" value="MCC0095598.1"/>
    <property type="molecule type" value="Genomic_DNA"/>
</dbReference>
<keyword evidence="3" id="KW-1185">Reference proteome</keyword>
<evidence type="ECO:0000313" key="2">
    <source>
        <dbReference type="EMBL" id="MCC0095598.1"/>
    </source>
</evidence>
<proteinExistence type="predicted"/>
<evidence type="ECO:0000256" key="1">
    <source>
        <dbReference type="SAM" id="MobiDB-lite"/>
    </source>
</evidence>
<dbReference type="Proteomes" id="UP001520654">
    <property type="component" value="Unassembled WGS sequence"/>
</dbReference>
<evidence type="ECO:0000313" key="3">
    <source>
        <dbReference type="Proteomes" id="UP001520654"/>
    </source>
</evidence>
<feature type="region of interest" description="Disordered" evidence="1">
    <location>
        <begin position="79"/>
        <end position="118"/>
    </location>
</feature>
<comment type="caution">
    <text evidence="2">The sequence shown here is derived from an EMBL/GenBank/DDBJ whole genome shotgun (WGS) entry which is preliminary data.</text>
</comment>
<feature type="compositionally biased region" description="Gly residues" evidence="1">
    <location>
        <begin position="18"/>
        <end position="30"/>
    </location>
</feature>
<feature type="compositionally biased region" description="Low complexity" evidence="1">
    <location>
        <begin position="79"/>
        <end position="91"/>
    </location>
</feature>
<protein>
    <recommendedName>
        <fullName evidence="4">Lipoprotein</fullName>
    </recommendedName>
</protein>
<sequence length="173" mass="16729">MLAGAAGVAGAALLTGCSDGGGSPDTGGGVPLERRMRETAVRESERLLERYDATAAAHPALAARLAPLRSAVAAHAGALASADAATGRTPGSAPPSASPSSAAAGAPVPSADPVPPKPEEALTALADAERSLAEARTVTLAGAPGELARLLASVAACGAVHAYLLTSPQGDKP</sequence>